<dbReference type="SUPFAM" id="SSF54427">
    <property type="entry name" value="NTF2-like"/>
    <property type="match status" value="1"/>
</dbReference>
<protein>
    <submittedName>
        <fullName evidence="2">Nuclear transport factor 2 family protein</fullName>
    </submittedName>
</protein>
<dbReference type="InterPro" id="IPR037401">
    <property type="entry name" value="SnoaL-like"/>
</dbReference>
<keyword evidence="3" id="KW-1185">Reference proteome</keyword>
<dbReference type="EMBL" id="JANKHG010000014">
    <property type="protein sequence ID" value="MCR2745628.1"/>
    <property type="molecule type" value="Genomic_DNA"/>
</dbReference>
<feature type="domain" description="SnoaL-like" evidence="1">
    <location>
        <begin position="27"/>
        <end position="120"/>
    </location>
</feature>
<dbReference type="Gene3D" id="3.10.450.50">
    <property type="match status" value="1"/>
</dbReference>
<reference evidence="2" key="1">
    <citation type="submission" date="2022-07" db="EMBL/GenBank/DDBJ databases">
        <authorList>
            <person name="Xamxidin M."/>
        </authorList>
    </citation>
    <scope>NUCLEOTIDE SEQUENCE</scope>
    <source>
        <strain evidence="2">YS8-69</strain>
    </source>
</reference>
<dbReference type="Proteomes" id="UP001165267">
    <property type="component" value="Unassembled WGS sequence"/>
</dbReference>
<proteinExistence type="predicted"/>
<sequence>MSKSNNANGLAPLNRQELSEPLRRLIDFFEHITEQSVAEMPKFYAANAYFKDPFNEVNRVEDIARIFGEMFHQVNNPRFVVHTAFESGQQVFMAWDFLFEMKRFKVGKVQRIKGSSHLILNQTGLVQSHRDYWDTAEELYEKIPVLGALMRWLKKQAG</sequence>
<evidence type="ECO:0000313" key="3">
    <source>
        <dbReference type="Proteomes" id="UP001165267"/>
    </source>
</evidence>
<dbReference type="Pfam" id="PF12680">
    <property type="entry name" value="SnoaL_2"/>
    <property type="match status" value="1"/>
</dbReference>
<gene>
    <name evidence="2" type="ORF">NSP04_03090</name>
</gene>
<dbReference type="RefSeq" id="WP_257510874.1">
    <property type="nucleotide sequence ID" value="NZ_JANKHG010000014.1"/>
</dbReference>
<evidence type="ECO:0000313" key="2">
    <source>
        <dbReference type="EMBL" id="MCR2745628.1"/>
    </source>
</evidence>
<accession>A0ABT1XED5</accession>
<dbReference type="InterPro" id="IPR032710">
    <property type="entry name" value="NTF2-like_dom_sf"/>
</dbReference>
<comment type="caution">
    <text evidence="2">The sequence shown here is derived from an EMBL/GenBank/DDBJ whole genome shotgun (WGS) entry which is preliminary data.</text>
</comment>
<evidence type="ECO:0000259" key="1">
    <source>
        <dbReference type="Pfam" id="PF12680"/>
    </source>
</evidence>
<organism evidence="2 3">
    <name type="scientific">Limnobacter parvus</name>
    <dbReference type="NCBI Taxonomy" id="2939690"/>
    <lineage>
        <taxon>Bacteria</taxon>
        <taxon>Pseudomonadati</taxon>
        <taxon>Pseudomonadota</taxon>
        <taxon>Betaproteobacteria</taxon>
        <taxon>Burkholderiales</taxon>
        <taxon>Burkholderiaceae</taxon>
        <taxon>Limnobacter</taxon>
    </lineage>
</organism>
<name>A0ABT1XED5_9BURK</name>